<sequence length="104" mass="12114">MIILRQINFLISGRLNSKVRAEKEETMRRKNLAARFARWHANNSTGRTDDSRSLDRCTRWRSTETLATSLVTRTFAKSLTTIEEVVSLPIKKKEKKKKYIVDDS</sequence>
<organism evidence="1 2">
    <name type="scientific">Cardiocondyla obscurior</name>
    <dbReference type="NCBI Taxonomy" id="286306"/>
    <lineage>
        <taxon>Eukaryota</taxon>
        <taxon>Metazoa</taxon>
        <taxon>Ecdysozoa</taxon>
        <taxon>Arthropoda</taxon>
        <taxon>Hexapoda</taxon>
        <taxon>Insecta</taxon>
        <taxon>Pterygota</taxon>
        <taxon>Neoptera</taxon>
        <taxon>Endopterygota</taxon>
        <taxon>Hymenoptera</taxon>
        <taxon>Apocrita</taxon>
        <taxon>Aculeata</taxon>
        <taxon>Formicoidea</taxon>
        <taxon>Formicidae</taxon>
        <taxon>Myrmicinae</taxon>
        <taxon>Cardiocondyla</taxon>
    </lineage>
</organism>
<evidence type="ECO:0000313" key="1">
    <source>
        <dbReference type="EMBL" id="KAL0131025.1"/>
    </source>
</evidence>
<accession>A0AAW2GUQ0</accession>
<dbReference type="EMBL" id="JADYXP020000002">
    <property type="protein sequence ID" value="KAL0131025.1"/>
    <property type="molecule type" value="Genomic_DNA"/>
</dbReference>
<keyword evidence="2" id="KW-1185">Reference proteome</keyword>
<comment type="caution">
    <text evidence="1">The sequence shown here is derived from an EMBL/GenBank/DDBJ whole genome shotgun (WGS) entry which is preliminary data.</text>
</comment>
<dbReference type="Proteomes" id="UP001430953">
    <property type="component" value="Unassembled WGS sequence"/>
</dbReference>
<protein>
    <submittedName>
        <fullName evidence="1">Uncharacterized protein</fullName>
    </submittedName>
</protein>
<dbReference type="AlphaFoldDB" id="A0AAW2GUQ0"/>
<proteinExistence type="predicted"/>
<name>A0AAW2GUQ0_9HYME</name>
<evidence type="ECO:0000313" key="2">
    <source>
        <dbReference type="Proteomes" id="UP001430953"/>
    </source>
</evidence>
<reference evidence="1 2" key="1">
    <citation type="submission" date="2023-03" db="EMBL/GenBank/DDBJ databases">
        <title>High recombination rates correlate with genetic variation in Cardiocondyla obscurior ants.</title>
        <authorList>
            <person name="Errbii M."/>
        </authorList>
    </citation>
    <scope>NUCLEOTIDE SEQUENCE [LARGE SCALE GENOMIC DNA]</scope>
    <source>
        <strain evidence="1">Alpha-2009</strain>
        <tissue evidence="1">Whole body</tissue>
    </source>
</reference>
<gene>
    <name evidence="1" type="ORF">PUN28_002550</name>
</gene>